<comment type="caution">
    <text evidence="1">The sequence shown here is derived from an EMBL/GenBank/DDBJ whole genome shotgun (WGS) entry which is preliminary data.</text>
</comment>
<gene>
    <name evidence="1" type="ORF">Sradi_5749400</name>
</gene>
<evidence type="ECO:0008006" key="2">
    <source>
        <dbReference type="Google" id="ProtNLM"/>
    </source>
</evidence>
<dbReference type="InterPro" id="IPR052929">
    <property type="entry name" value="RNase_H-like_EbsB-rel"/>
</dbReference>
<dbReference type="AlphaFoldDB" id="A0AAW2L2L1"/>
<dbReference type="PANTHER" id="PTHR47074">
    <property type="entry name" value="BNAC02G40300D PROTEIN"/>
    <property type="match status" value="1"/>
</dbReference>
<proteinExistence type="predicted"/>
<name>A0AAW2L2L1_SESRA</name>
<reference evidence="1" key="2">
    <citation type="journal article" date="2024" name="Plant">
        <title>Genomic evolution and insights into agronomic trait innovations of Sesamum species.</title>
        <authorList>
            <person name="Miao H."/>
            <person name="Wang L."/>
            <person name="Qu L."/>
            <person name="Liu H."/>
            <person name="Sun Y."/>
            <person name="Le M."/>
            <person name="Wang Q."/>
            <person name="Wei S."/>
            <person name="Zheng Y."/>
            <person name="Lin W."/>
            <person name="Duan Y."/>
            <person name="Cao H."/>
            <person name="Xiong S."/>
            <person name="Wang X."/>
            <person name="Wei L."/>
            <person name="Li C."/>
            <person name="Ma Q."/>
            <person name="Ju M."/>
            <person name="Zhao R."/>
            <person name="Li G."/>
            <person name="Mu C."/>
            <person name="Tian Q."/>
            <person name="Mei H."/>
            <person name="Zhang T."/>
            <person name="Gao T."/>
            <person name="Zhang H."/>
        </authorList>
    </citation>
    <scope>NUCLEOTIDE SEQUENCE</scope>
    <source>
        <strain evidence="1">G02</strain>
    </source>
</reference>
<accession>A0AAW2L2L1</accession>
<protein>
    <recommendedName>
        <fullName evidence="2">RNase H type-1 domain-containing protein</fullName>
    </recommendedName>
</protein>
<dbReference type="EMBL" id="JACGWJ010000026">
    <property type="protein sequence ID" value="KAL0313501.1"/>
    <property type="molecule type" value="Genomic_DNA"/>
</dbReference>
<dbReference type="PANTHER" id="PTHR47074:SF48">
    <property type="entry name" value="POLYNUCLEOTIDYL TRANSFERASE, RIBONUCLEASE H-LIKE SUPERFAMILY PROTEIN"/>
    <property type="match status" value="1"/>
</dbReference>
<evidence type="ECO:0000313" key="1">
    <source>
        <dbReference type="EMBL" id="KAL0313501.1"/>
    </source>
</evidence>
<organism evidence="1">
    <name type="scientific">Sesamum radiatum</name>
    <name type="common">Black benniseed</name>
    <dbReference type="NCBI Taxonomy" id="300843"/>
    <lineage>
        <taxon>Eukaryota</taxon>
        <taxon>Viridiplantae</taxon>
        <taxon>Streptophyta</taxon>
        <taxon>Embryophyta</taxon>
        <taxon>Tracheophyta</taxon>
        <taxon>Spermatophyta</taxon>
        <taxon>Magnoliopsida</taxon>
        <taxon>eudicotyledons</taxon>
        <taxon>Gunneridae</taxon>
        <taxon>Pentapetalae</taxon>
        <taxon>asterids</taxon>
        <taxon>lamiids</taxon>
        <taxon>Lamiales</taxon>
        <taxon>Pedaliaceae</taxon>
        <taxon>Sesamum</taxon>
    </lineage>
</organism>
<sequence>MVWALSDLRWDFICKWTANARDWLFHVQKMLDHSEFNLFWTICWSIWWSRNKQWTAHEVSTPDQTIAFARTYLSAFSGFLDPHHSLSTSTAPVKWSAPPDDVVKINSDAAIFEEAGAFGVGVIARNSQGQSLAWIASRHHRTLSPELLKLGQRVSQFNFLLNKDGPRLLLKEIVLHYTSNSQIRMINPLLFHLLSMTSL</sequence>
<reference evidence="1" key="1">
    <citation type="submission" date="2020-06" db="EMBL/GenBank/DDBJ databases">
        <authorList>
            <person name="Li T."/>
            <person name="Hu X."/>
            <person name="Zhang T."/>
            <person name="Song X."/>
            <person name="Zhang H."/>
            <person name="Dai N."/>
            <person name="Sheng W."/>
            <person name="Hou X."/>
            <person name="Wei L."/>
        </authorList>
    </citation>
    <scope>NUCLEOTIDE SEQUENCE</scope>
    <source>
        <strain evidence="1">G02</strain>
        <tissue evidence="1">Leaf</tissue>
    </source>
</reference>